<name>A0A438HM97_VITVI</name>
<sequence length="449" mass="49167">MSANKDAASSSTAGQSGKDVSGKVQEEKSVDKLNVREFCERFCIPNGVSIQLVDGEAVSTEKSADNAIYFTKEQFNDGLRFPLPSLFKEFLHVTQIPSTYVHPNMVRVLMGCSILSMLFNLDLSLLEVLFAYSIKKGKNDIYSFVANLPSLQLVTSLPNLTKGAARGHMLVKGLWGGLSVHPDRQFPLNHSLKTPGKDIRGKLVEWVEKASFDRLNRLFEIAADERSCETLLSAQNLCSVTQEPQPGAKGRRLGTQALLNERRKEGKKGLCERPLVINAPHPLLLLAPQRERRRSNLSVSATLFPSGRGCSGVSCAETLPPMAPPMEETRAEKQGLPPCELSSLALVPVKGPATRRSRPARDLKSSISGWLQDPLLETIEVNCSSAQENHPKGSETEMVEDNPTDPMLVSDEGSPEKIQPAVNDGGPEPGRSHTLVPRQRGVPLMMHLH</sequence>
<gene>
    <name evidence="2" type="ORF">CK203_044050</name>
</gene>
<organism evidence="2 3">
    <name type="scientific">Vitis vinifera</name>
    <name type="common">Grape</name>
    <dbReference type="NCBI Taxonomy" id="29760"/>
    <lineage>
        <taxon>Eukaryota</taxon>
        <taxon>Viridiplantae</taxon>
        <taxon>Streptophyta</taxon>
        <taxon>Embryophyta</taxon>
        <taxon>Tracheophyta</taxon>
        <taxon>Spermatophyta</taxon>
        <taxon>Magnoliopsida</taxon>
        <taxon>eudicotyledons</taxon>
        <taxon>Gunneridae</taxon>
        <taxon>Pentapetalae</taxon>
        <taxon>rosids</taxon>
        <taxon>Vitales</taxon>
        <taxon>Vitaceae</taxon>
        <taxon>Viteae</taxon>
        <taxon>Vitis</taxon>
    </lineage>
</organism>
<reference evidence="2 3" key="1">
    <citation type="journal article" date="2018" name="PLoS Genet.">
        <title>Population sequencing reveals clonal diversity and ancestral inbreeding in the grapevine cultivar Chardonnay.</title>
        <authorList>
            <person name="Roach M.J."/>
            <person name="Johnson D.L."/>
            <person name="Bohlmann J."/>
            <person name="van Vuuren H.J."/>
            <person name="Jones S.J."/>
            <person name="Pretorius I.S."/>
            <person name="Schmidt S.A."/>
            <person name="Borneman A.R."/>
        </authorList>
    </citation>
    <scope>NUCLEOTIDE SEQUENCE [LARGE SCALE GENOMIC DNA]</scope>
    <source>
        <strain evidence="3">cv. Chardonnay</strain>
        <tissue evidence="2">Leaf</tissue>
    </source>
</reference>
<evidence type="ECO:0000313" key="2">
    <source>
        <dbReference type="EMBL" id="RVW85554.1"/>
    </source>
</evidence>
<dbReference type="Proteomes" id="UP000288805">
    <property type="component" value="Unassembled WGS sequence"/>
</dbReference>
<evidence type="ECO:0000256" key="1">
    <source>
        <dbReference type="SAM" id="MobiDB-lite"/>
    </source>
</evidence>
<evidence type="ECO:0000313" key="3">
    <source>
        <dbReference type="Proteomes" id="UP000288805"/>
    </source>
</evidence>
<comment type="caution">
    <text evidence="2">The sequence shown here is derived from an EMBL/GenBank/DDBJ whole genome shotgun (WGS) entry which is preliminary data.</text>
</comment>
<feature type="region of interest" description="Disordered" evidence="1">
    <location>
        <begin position="1"/>
        <end position="25"/>
    </location>
</feature>
<dbReference type="EMBL" id="QGNW01000203">
    <property type="protein sequence ID" value="RVW85554.1"/>
    <property type="molecule type" value="Genomic_DNA"/>
</dbReference>
<dbReference type="AlphaFoldDB" id="A0A438HM97"/>
<feature type="region of interest" description="Disordered" evidence="1">
    <location>
        <begin position="386"/>
        <end position="449"/>
    </location>
</feature>
<accession>A0A438HM97</accession>
<protein>
    <submittedName>
        <fullName evidence="2">Uncharacterized protein</fullName>
    </submittedName>
</protein>
<feature type="compositionally biased region" description="Polar residues" evidence="1">
    <location>
        <begin position="1"/>
        <end position="15"/>
    </location>
</feature>
<proteinExistence type="predicted"/>